<accession>A0AAV4CAV0</accession>
<dbReference type="PANTHER" id="PTHR10426">
    <property type="entry name" value="STRICTOSIDINE SYNTHASE-RELATED"/>
    <property type="match status" value="1"/>
</dbReference>
<dbReference type="SUPFAM" id="SSF63829">
    <property type="entry name" value="Calcium-dependent phosphotriesterase"/>
    <property type="match status" value="1"/>
</dbReference>
<organism evidence="1 2">
    <name type="scientific">Plakobranchus ocellatus</name>
    <dbReference type="NCBI Taxonomy" id="259542"/>
    <lineage>
        <taxon>Eukaryota</taxon>
        <taxon>Metazoa</taxon>
        <taxon>Spiralia</taxon>
        <taxon>Lophotrochozoa</taxon>
        <taxon>Mollusca</taxon>
        <taxon>Gastropoda</taxon>
        <taxon>Heterobranchia</taxon>
        <taxon>Euthyneura</taxon>
        <taxon>Panpulmonata</taxon>
        <taxon>Sacoglossa</taxon>
        <taxon>Placobranchoidea</taxon>
        <taxon>Plakobranchidae</taxon>
        <taxon>Plakobranchus</taxon>
    </lineage>
</organism>
<dbReference type="GO" id="GO:0016787">
    <property type="term" value="F:hydrolase activity"/>
    <property type="evidence" value="ECO:0007669"/>
    <property type="project" value="TreeGrafter"/>
</dbReference>
<dbReference type="EMBL" id="BLXT01006036">
    <property type="protein sequence ID" value="GFO28382.1"/>
    <property type="molecule type" value="Genomic_DNA"/>
</dbReference>
<evidence type="ECO:0000313" key="2">
    <source>
        <dbReference type="Proteomes" id="UP000735302"/>
    </source>
</evidence>
<name>A0AAV4CAV0_9GAST</name>
<comment type="caution">
    <text evidence="1">The sequence shown here is derived from an EMBL/GenBank/DDBJ whole genome shotgun (WGS) entry which is preliminary data.</text>
</comment>
<gene>
    <name evidence="1" type="ORF">PoB_005488700</name>
</gene>
<dbReference type="InterPro" id="IPR011042">
    <property type="entry name" value="6-blade_b-propeller_TolB-like"/>
</dbReference>
<proteinExistence type="predicted"/>
<dbReference type="GO" id="GO:0012505">
    <property type="term" value="C:endomembrane system"/>
    <property type="evidence" value="ECO:0007669"/>
    <property type="project" value="TreeGrafter"/>
</dbReference>
<dbReference type="AlphaFoldDB" id="A0AAV4CAV0"/>
<dbReference type="Gene3D" id="2.120.10.30">
    <property type="entry name" value="TolB, C-terminal domain"/>
    <property type="match status" value="1"/>
</dbReference>
<dbReference type="Proteomes" id="UP000735302">
    <property type="component" value="Unassembled WGS sequence"/>
</dbReference>
<evidence type="ECO:0000313" key="1">
    <source>
        <dbReference type="EMBL" id="GFO28382.1"/>
    </source>
</evidence>
<sequence length="258" mass="28069">MFNPVTRVAAEVLKDVMVYPNGLEVTTDGTRLLVAESGRARILSMSLLPATYRQVTTFVDNLPGLPANVRRTARGTYWVALWNVRHAGIRNSMDLYSNNPQARQRTVYSVSANEIGSYYPRYGLLIELDETGRIVGSLHDPTGMVFSALSEASENEGLLYIASPISRHIGRIVLPQGDGRVVTVDSVIQVLASRCQIPADRLEQARAVLIEYINRQTQSQTGPTTAAPVSSAAPVTGTAEIITTPATMTVPENAIQPF</sequence>
<protein>
    <submittedName>
        <fullName evidence="1">Adipocyte plasma membrane-associated protein</fullName>
    </submittedName>
</protein>
<keyword evidence="2" id="KW-1185">Reference proteome</keyword>
<dbReference type="PANTHER" id="PTHR10426:SF88">
    <property type="entry name" value="ADIPOCYTE PLASMA MEMBRANE-ASSOCIATED PROTEIN HEMOMUCIN-RELATED"/>
    <property type="match status" value="1"/>
</dbReference>
<reference evidence="1 2" key="1">
    <citation type="journal article" date="2021" name="Elife">
        <title>Chloroplast acquisition without the gene transfer in kleptoplastic sea slugs, Plakobranchus ocellatus.</title>
        <authorList>
            <person name="Maeda T."/>
            <person name="Takahashi S."/>
            <person name="Yoshida T."/>
            <person name="Shimamura S."/>
            <person name="Takaki Y."/>
            <person name="Nagai Y."/>
            <person name="Toyoda A."/>
            <person name="Suzuki Y."/>
            <person name="Arimoto A."/>
            <person name="Ishii H."/>
            <person name="Satoh N."/>
            <person name="Nishiyama T."/>
            <person name="Hasebe M."/>
            <person name="Maruyama T."/>
            <person name="Minagawa J."/>
            <person name="Obokata J."/>
            <person name="Shigenobu S."/>
        </authorList>
    </citation>
    <scope>NUCLEOTIDE SEQUENCE [LARGE SCALE GENOMIC DNA]</scope>
</reference>